<keyword evidence="11" id="KW-1185">Reference proteome</keyword>
<dbReference type="PANTHER" id="PTHR43357">
    <property type="entry name" value="INNER MEMBRANE ABC TRANSPORTER PERMEASE PROTEIN YDCV"/>
    <property type="match status" value="1"/>
</dbReference>
<feature type="transmembrane region" description="Helical" evidence="8">
    <location>
        <begin position="83"/>
        <end position="107"/>
    </location>
</feature>
<protein>
    <submittedName>
        <fullName evidence="10">ABC transporter permease</fullName>
    </submittedName>
</protein>
<evidence type="ECO:0000313" key="10">
    <source>
        <dbReference type="EMBL" id="MEJ8573527.1"/>
    </source>
</evidence>
<keyword evidence="4" id="KW-0997">Cell inner membrane</keyword>
<keyword evidence="7 8" id="KW-0472">Membrane</keyword>
<evidence type="ECO:0000256" key="1">
    <source>
        <dbReference type="ARBA" id="ARBA00004429"/>
    </source>
</evidence>
<dbReference type="GO" id="GO:0005886">
    <property type="term" value="C:plasma membrane"/>
    <property type="evidence" value="ECO:0007669"/>
    <property type="project" value="UniProtKB-SubCell"/>
</dbReference>
<dbReference type="GO" id="GO:0055085">
    <property type="term" value="P:transmembrane transport"/>
    <property type="evidence" value="ECO:0007669"/>
    <property type="project" value="InterPro"/>
</dbReference>
<feature type="domain" description="ABC transmembrane type-1" evidence="9">
    <location>
        <begin position="81"/>
        <end position="268"/>
    </location>
</feature>
<feature type="transmembrane region" description="Helical" evidence="8">
    <location>
        <begin position="21"/>
        <end position="50"/>
    </location>
</feature>
<dbReference type="RefSeq" id="WP_340331230.1">
    <property type="nucleotide sequence ID" value="NZ_JAZHOF010000008.1"/>
</dbReference>
<dbReference type="InterPro" id="IPR035906">
    <property type="entry name" value="MetI-like_sf"/>
</dbReference>
<dbReference type="InterPro" id="IPR000515">
    <property type="entry name" value="MetI-like"/>
</dbReference>
<comment type="subcellular location">
    <subcellularLocation>
        <location evidence="1">Cell inner membrane</location>
        <topology evidence="1">Multi-pass membrane protein</topology>
    </subcellularLocation>
    <subcellularLocation>
        <location evidence="8">Cell membrane</location>
        <topology evidence="8">Multi-pass membrane protein</topology>
    </subcellularLocation>
</comment>
<dbReference type="SUPFAM" id="SSF161098">
    <property type="entry name" value="MetI-like"/>
    <property type="match status" value="1"/>
</dbReference>
<keyword evidence="3" id="KW-1003">Cell membrane</keyword>
<comment type="similarity">
    <text evidence="8">Belongs to the binding-protein-dependent transport system permease family.</text>
</comment>
<proteinExistence type="inferred from homology"/>
<keyword evidence="6 8" id="KW-1133">Transmembrane helix</keyword>
<feature type="transmembrane region" description="Helical" evidence="8">
    <location>
        <begin position="249"/>
        <end position="268"/>
    </location>
</feature>
<organism evidence="10 11">
    <name type="scientific">Microbaculum marinum</name>
    <dbReference type="NCBI Taxonomy" id="1764581"/>
    <lineage>
        <taxon>Bacteria</taxon>
        <taxon>Pseudomonadati</taxon>
        <taxon>Pseudomonadota</taxon>
        <taxon>Alphaproteobacteria</taxon>
        <taxon>Hyphomicrobiales</taxon>
        <taxon>Tepidamorphaceae</taxon>
        <taxon>Microbaculum</taxon>
    </lineage>
</organism>
<dbReference type="Pfam" id="PF00528">
    <property type="entry name" value="BPD_transp_1"/>
    <property type="match status" value="1"/>
</dbReference>
<evidence type="ECO:0000256" key="8">
    <source>
        <dbReference type="RuleBase" id="RU363032"/>
    </source>
</evidence>
<evidence type="ECO:0000256" key="6">
    <source>
        <dbReference type="ARBA" id="ARBA00022989"/>
    </source>
</evidence>
<dbReference type="EMBL" id="JAZHOF010000008">
    <property type="protein sequence ID" value="MEJ8573527.1"/>
    <property type="molecule type" value="Genomic_DNA"/>
</dbReference>
<evidence type="ECO:0000313" key="11">
    <source>
        <dbReference type="Proteomes" id="UP001378188"/>
    </source>
</evidence>
<evidence type="ECO:0000256" key="5">
    <source>
        <dbReference type="ARBA" id="ARBA00022692"/>
    </source>
</evidence>
<evidence type="ECO:0000256" key="4">
    <source>
        <dbReference type="ARBA" id="ARBA00022519"/>
    </source>
</evidence>
<evidence type="ECO:0000256" key="3">
    <source>
        <dbReference type="ARBA" id="ARBA00022475"/>
    </source>
</evidence>
<evidence type="ECO:0000256" key="2">
    <source>
        <dbReference type="ARBA" id="ARBA00022448"/>
    </source>
</evidence>
<name>A0AAW9RMK1_9HYPH</name>
<dbReference type="Proteomes" id="UP001378188">
    <property type="component" value="Unassembled WGS sequence"/>
</dbReference>
<keyword evidence="2 8" id="KW-0813">Transport</keyword>
<feature type="transmembrane region" description="Helical" evidence="8">
    <location>
        <begin position="148"/>
        <end position="171"/>
    </location>
</feature>
<sequence>MTSTSPTLTSASHRTIHRRRYLSRLALGLAVTAIYVFLLFPIVIIVFSSFNPTQANTFPPEGFSLRWYGEFFESRGFVSAFKFSVVLGLIASFLATLIGFMTAYGLVRFMKRSREIGQSLAMLPVMIPHILISISLLLLLTLLPIPELAGLIVGHTIICLPFTVAGIIASLEGVDHQLELAAYTLGASRVRVMWEVTIPLTAPGILSALIFAFIISFGDVYIALFLSGPGMTTLPIEIFSYMQWESTPVIAAITTLQIVLIVVLGLVIERLVGLRHVMRV</sequence>
<dbReference type="PROSITE" id="PS50928">
    <property type="entry name" value="ABC_TM1"/>
    <property type="match status" value="1"/>
</dbReference>
<reference evidence="10 11" key="1">
    <citation type="submission" date="2024-02" db="EMBL/GenBank/DDBJ databases">
        <title>Genome analysis and characterization of Microbaculum marinisediminis sp. nov., isolated from marine sediment.</title>
        <authorList>
            <person name="Du Z.-J."/>
            <person name="Ye Y.-Q."/>
            <person name="Zhang Z.-R."/>
            <person name="Yuan S.-M."/>
            <person name="Zhang X.-Y."/>
        </authorList>
    </citation>
    <scope>NUCLEOTIDE SEQUENCE [LARGE SCALE GENOMIC DNA]</scope>
    <source>
        <strain evidence="10 11">SDUM1044001</strain>
    </source>
</reference>
<feature type="transmembrane region" description="Helical" evidence="8">
    <location>
        <begin position="192"/>
        <end position="215"/>
    </location>
</feature>
<keyword evidence="5 8" id="KW-0812">Transmembrane</keyword>
<evidence type="ECO:0000256" key="7">
    <source>
        <dbReference type="ARBA" id="ARBA00023136"/>
    </source>
</evidence>
<dbReference type="Gene3D" id="1.10.3720.10">
    <property type="entry name" value="MetI-like"/>
    <property type="match status" value="1"/>
</dbReference>
<evidence type="ECO:0000259" key="9">
    <source>
        <dbReference type="PROSITE" id="PS50928"/>
    </source>
</evidence>
<dbReference type="AlphaFoldDB" id="A0AAW9RMK1"/>
<dbReference type="PANTHER" id="PTHR43357:SF4">
    <property type="entry name" value="INNER MEMBRANE ABC TRANSPORTER PERMEASE PROTEIN YDCV"/>
    <property type="match status" value="1"/>
</dbReference>
<feature type="transmembrane region" description="Helical" evidence="8">
    <location>
        <begin position="119"/>
        <end position="142"/>
    </location>
</feature>
<dbReference type="CDD" id="cd06261">
    <property type="entry name" value="TM_PBP2"/>
    <property type="match status" value="1"/>
</dbReference>
<accession>A0AAW9RMK1</accession>
<comment type="caution">
    <text evidence="10">The sequence shown here is derived from an EMBL/GenBank/DDBJ whole genome shotgun (WGS) entry which is preliminary data.</text>
</comment>
<gene>
    <name evidence="10" type="ORF">V3328_18705</name>
</gene>